<dbReference type="Gene3D" id="3.40.5.10">
    <property type="entry name" value="Ribosomal protein L9, N-terminal domain"/>
    <property type="match status" value="1"/>
</dbReference>
<proteinExistence type="inferred from homology"/>
<dbReference type="EMBL" id="CP035467">
    <property type="protein sequence ID" value="QCW82529.1"/>
    <property type="molecule type" value="Genomic_DNA"/>
</dbReference>
<dbReference type="HAMAP" id="MF_00503">
    <property type="entry name" value="Ribosomal_bL9"/>
    <property type="match status" value="1"/>
</dbReference>
<dbReference type="InterPro" id="IPR020069">
    <property type="entry name" value="Ribosomal_bL9_C"/>
</dbReference>
<keyword evidence="2 7" id="KW-0699">rRNA-binding</keyword>
<organism evidence="10 11">
    <name type="scientific">Methylotuvimicrobium buryatense</name>
    <name type="common">Methylomicrobium buryatense</name>
    <dbReference type="NCBI Taxonomy" id="95641"/>
    <lineage>
        <taxon>Bacteria</taxon>
        <taxon>Pseudomonadati</taxon>
        <taxon>Pseudomonadota</taxon>
        <taxon>Gammaproteobacteria</taxon>
        <taxon>Methylococcales</taxon>
        <taxon>Methylococcaceae</taxon>
        <taxon>Methylotuvimicrobium</taxon>
    </lineage>
</organism>
<evidence type="ECO:0000256" key="3">
    <source>
        <dbReference type="ARBA" id="ARBA00022884"/>
    </source>
</evidence>
<evidence type="ECO:0000313" key="10">
    <source>
        <dbReference type="EMBL" id="QCW82529.1"/>
    </source>
</evidence>
<dbReference type="GO" id="GO:0006412">
    <property type="term" value="P:translation"/>
    <property type="evidence" value="ECO:0007669"/>
    <property type="project" value="UniProtKB-UniRule"/>
</dbReference>
<evidence type="ECO:0000259" key="9">
    <source>
        <dbReference type="PROSITE" id="PS00651"/>
    </source>
</evidence>
<dbReference type="GO" id="GO:0005840">
    <property type="term" value="C:ribosome"/>
    <property type="evidence" value="ECO:0007669"/>
    <property type="project" value="UniProtKB-KW"/>
</dbReference>
<dbReference type="PROSITE" id="PS00651">
    <property type="entry name" value="RIBOSOMAL_L9"/>
    <property type="match status" value="1"/>
</dbReference>
<evidence type="ECO:0000256" key="5">
    <source>
        <dbReference type="ARBA" id="ARBA00023274"/>
    </source>
</evidence>
<feature type="coiled-coil region" evidence="8">
    <location>
        <begin position="37"/>
        <end position="64"/>
    </location>
</feature>
<dbReference type="Gene3D" id="3.10.430.100">
    <property type="entry name" value="Ribosomal protein L9, C-terminal domain"/>
    <property type="match status" value="1"/>
</dbReference>
<name>A0A4P9UMH5_METBY</name>
<evidence type="ECO:0000256" key="2">
    <source>
        <dbReference type="ARBA" id="ARBA00022730"/>
    </source>
</evidence>
<comment type="function">
    <text evidence="7">Binds to the 23S rRNA.</text>
</comment>
<evidence type="ECO:0000256" key="4">
    <source>
        <dbReference type="ARBA" id="ARBA00022980"/>
    </source>
</evidence>
<keyword evidence="11" id="KW-1185">Reference proteome</keyword>
<accession>A0A4P9UMH5</accession>
<dbReference type="PANTHER" id="PTHR21368">
    <property type="entry name" value="50S RIBOSOMAL PROTEIN L9"/>
    <property type="match status" value="1"/>
</dbReference>
<dbReference type="InterPro" id="IPR036791">
    <property type="entry name" value="Ribosomal_bL9_C_sf"/>
</dbReference>
<sequence length="148" mass="15727">MEVILLEKIANLGNLGDKVSVRPGYGRNFLLPKGKAVVATASKIAEFEARRAELEQAAAEKLLAAQARAQVLNNLSITVTHKAGDEGKLFGSVGTQNIADALTEAGAKVEKHEVRLPEGAIRQVGDYEIDIDLHSDVVATVKLTVAAE</sequence>
<dbReference type="InterPro" id="IPR036935">
    <property type="entry name" value="Ribosomal_bL9_N_sf"/>
</dbReference>
<dbReference type="OrthoDB" id="9788336at2"/>
<keyword evidence="5 7" id="KW-0687">Ribonucleoprotein</keyword>
<dbReference type="STRING" id="675511.GCA_000341735_01040"/>
<evidence type="ECO:0000256" key="1">
    <source>
        <dbReference type="ARBA" id="ARBA00010605"/>
    </source>
</evidence>
<dbReference type="NCBIfam" id="TIGR00158">
    <property type="entry name" value="L9"/>
    <property type="match status" value="1"/>
</dbReference>
<comment type="similarity">
    <text evidence="1 7">Belongs to the bacterial ribosomal protein bL9 family.</text>
</comment>
<dbReference type="GO" id="GO:0003735">
    <property type="term" value="F:structural constituent of ribosome"/>
    <property type="evidence" value="ECO:0007669"/>
    <property type="project" value="InterPro"/>
</dbReference>
<dbReference type="Pfam" id="PF03948">
    <property type="entry name" value="Ribosomal_L9_C"/>
    <property type="match status" value="1"/>
</dbReference>
<dbReference type="InterPro" id="IPR009027">
    <property type="entry name" value="Ribosomal_bL9/RNase_H1_N"/>
</dbReference>
<evidence type="ECO:0000313" key="11">
    <source>
        <dbReference type="Proteomes" id="UP000305881"/>
    </source>
</evidence>
<reference evidence="11" key="1">
    <citation type="journal article" date="2019" name="J. Bacteriol.">
        <title>A Mutagenic Screen Identifies a TonB-Dependent Receptor Required for the Lanthanide Metal Switch in the Type I Methanotroph 'Methylotuvimicrobium buryatense' 5GB1C.</title>
        <authorList>
            <person name="Groom J.D."/>
            <person name="Ford S.M."/>
            <person name="Pesesky M.W."/>
            <person name="Lidstrom M.E."/>
        </authorList>
    </citation>
    <scope>NUCLEOTIDE SEQUENCE [LARGE SCALE GENOMIC DNA]</scope>
    <source>
        <strain evidence="11">5GB1C</strain>
    </source>
</reference>
<dbReference type="KEGG" id="mbur:EQU24_10005"/>
<dbReference type="InterPro" id="IPR020594">
    <property type="entry name" value="Ribosomal_bL9_bac/chp"/>
</dbReference>
<dbReference type="SUPFAM" id="SSF55653">
    <property type="entry name" value="Ribosomal protein L9 C-domain"/>
    <property type="match status" value="1"/>
</dbReference>
<dbReference type="Proteomes" id="UP000305881">
    <property type="component" value="Chromosome"/>
</dbReference>
<dbReference type="SUPFAM" id="SSF55658">
    <property type="entry name" value="L9 N-domain-like"/>
    <property type="match status" value="1"/>
</dbReference>
<dbReference type="InterPro" id="IPR020070">
    <property type="entry name" value="Ribosomal_bL9_N"/>
</dbReference>
<dbReference type="Pfam" id="PF01281">
    <property type="entry name" value="Ribosomal_L9_N"/>
    <property type="match status" value="1"/>
</dbReference>
<keyword evidence="3 7" id="KW-0694">RNA-binding</keyword>
<keyword evidence="8" id="KW-0175">Coiled coil</keyword>
<protein>
    <recommendedName>
        <fullName evidence="6 7">Large ribosomal subunit protein bL9</fullName>
    </recommendedName>
</protein>
<dbReference type="AlphaFoldDB" id="A0A4P9UMH5"/>
<evidence type="ECO:0000256" key="8">
    <source>
        <dbReference type="SAM" id="Coils"/>
    </source>
</evidence>
<feature type="domain" description="Ribosomal protein L9" evidence="9">
    <location>
        <begin position="13"/>
        <end position="40"/>
    </location>
</feature>
<dbReference type="InterPro" id="IPR000244">
    <property type="entry name" value="Ribosomal_bL9"/>
</dbReference>
<dbReference type="GO" id="GO:0019843">
    <property type="term" value="F:rRNA binding"/>
    <property type="evidence" value="ECO:0007669"/>
    <property type="project" value="UniProtKB-UniRule"/>
</dbReference>
<evidence type="ECO:0000256" key="7">
    <source>
        <dbReference type="HAMAP-Rule" id="MF_00503"/>
    </source>
</evidence>
<evidence type="ECO:0000256" key="6">
    <source>
        <dbReference type="ARBA" id="ARBA00035292"/>
    </source>
</evidence>
<gene>
    <name evidence="7" type="primary">rplI</name>
    <name evidence="10" type="ORF">EQU24_10005</name>
</gene>
<dbReference type="GO" id="GO:1990904">
    <property type="term" value="C:ribonucleoprotein complex"/>
    <property type="evidence" value="ECO:0007669"/>
    <property type="project" value="UniProtKB-KW"/>
</dbReference>
<dbReference type="RefSeq" id="WP_017839639.1">
    <property type="nucleotide sequence ID" value="NZ_CP035467.1"/>
</dbReference>
<keyword evidence="4 7" id="KW-0689">Ribosomal protein</keyword>